<protein>
    <submittedName>
        <fullName evidence="3">Adhesin</fullName>
    </submittedName>
</protein>
<dbReference type="RefSeq" id="WP_121730863.1">
    <property type="nucleotide sequence ID" value="NZ_PEGA01000001.1"/>
</dbReference>
<keyword evidence="1" id="KW-0732">Signal</keyword>
<sequence>MNRSLIFLTLLASASAMADSNVSVVNNANIQDSGTQYKGNFNVNQAAGDQQQQTNTRAIAIGSNASATTTVRQSLDAAANPAMNATATIGGSSFSNGNGVLGVNQSAGANNQMANAMRVSISANPQSIDDSVLSQQNVALLPDSGTTGAPTGSRQVVTSDQAFTGSRGVIQVNQSAGVGNRMANTLSIRVAD</sequence>
<name>A0A3L8D2E5_9PSED</name>
<comment type="caution">
    <text evidence="3">The sequence shown here is derived from an EMBL/GenBank/DDBJ whole genome shotgun (WGS) entry which is preliminary data.</text>
</comment>
<organism evidence="3 5">
    <name type="scientific">Pseudomonas prosekii</name>
    <dbReference type="NCBI Taxonomy" id="1148509"/>
    <lineage>
        <taxon>Bacteria</taxon>
        <taxon>Pseudomonadati</taxon>
        <taxon>Pseudomonadota</taxon>
        <taxon>Gammaproteobacteria</taxon>
        <taxon>Pseudomonadales</taxon>
        <taxon>Pseudomonadaceae</taxon>
        <taxon>Pseudomonas</taxon>
    </lineage>
</organism>
<reference evidence="4 5" key="1">
    <citation type="journal article" date="2018" name="Front. Microbiol.">
        <title>Discovery of Phloeophagus Beetles as a Source of Pseudomonas Strains That Produce Potentially New Bioactive Substances and Description of Pseudomonas bohemica sp. nov.</title>
        <authorList>
            <person name="Saati-Santamaria Z."/>
            <person name="Lopez-Mondejar R."/>
            <person name="Jimenez-Gomez A."/>
            <person name="Diez-Mendez A."/>
            <person name="Vetrovsky T."/>
            <person name="Igual J.M."/>
            <person name="Velazquez E."/>
            <person name="Kolarik M."/>
            <person name="Rivas R."/>
            <person name="Garcia-Fraile P."/>
        </authorList>
    </citation>
    <scope>NUCLEOTIDE SEQUENCE [LARGE SCALE GENOMIC DNA]</scope>
    <source>
        <strain evidence="3 5">A2-NA12</strain>
        <strain evidence="2 4">A2-NA13</strain>
    </source>
</reference>
<evidence type="ECO:0000313" key="5">
    <source>
        <dbReference type="Proteomes" id="UP000282672"/>
    </source>
</evidence>
<dbReference type="EMBL" id="PEGB01000002">
    <property type="protein sequence ID" value="RLU11148.1"/>
    <property type="molecule type" value="Genomic_DNA"/>
</dbReference>
<keyword evidence="4" id="KW-1185">Reference proteome</keyword>
<dbReference type="EMBL" id="PEGA01000001">
    <property type="protein sequence ID" value="RLU14560.1"/>
    <property type="molecule type" value="Genomic_DNA"/>
</dbReference>
<dbReference type="AlphaFoldDB" id="A0A3L8D2E5"/>
<evidence type="ECO:0000256" key="1">
    <source>
        <dbReference type="SAM" id="SignalP"/>
    </source>
</evidence>
<proteinExistence type="predicted"/>
<evidence type="ECO:0000313" key="4">
    <source>
        <dbReference type="Proteomes" id="UP000282140"/>
    </source>
</evidence>
<accession>A0A3L8D2E5</accession>
<dbReference type="Proteomes" id="UP000282140">
    <property type="component" value="Unassembled WGS sequence"/>
</dbReference>
<evidence type="ECO:0000313" key="3">
    <source>
        <dbReference type="EMBL" id="RLU14560.1"/>
    </source>
</evidence>
<gene>
    <name evidence="3" type="ORF">CS076_01630</name>
    <name evidence="2" type="ORF">CS078_06850</name>
</gene>
<feature type="chain" id="PRO_5044595013" evidence="1">
    <location>
        <begin position="19"/>
        <end position="192"/>
    </location>
</feature>
<feature type="signal peptide" evidence="1">
    <location>
        <begin position="1"/>
        <end position="18"/>
    </location>
</feature>
<dbReference type="Proteomes" id="UP000282672">
    <property type="component" value="Unassembled WGS sequence"/>
</dbReference>
<evidence type="ECO:0000313" key="2">
    <source>
        <dbReference type="EMBL" id="RLU11148.1"/>
    </source>
</evidence>